<proteinExistence type="predicted"/>
<accession>A0A6C0F7K5</accession>
<organism evidence="1">
    <name type="scientific">viral metagenome</name>
    <dbReference type="NCBI Taxonomy" id="1070528"/>
    <lineage>
        <taxon>unclassified sequences</taxon>
        <taxon>metagenomes</taxon>
        <taxon>organismal metagenomes</taxon>
    </lineage>
</organism>
<sequence>MIKYIIKNLPLPNDIIDNIYSYLDLLVEIKKKEKIWFKRLITDDFYLYSRDDCSLTKYLLIKEEGMLKILLKNNAYNLIKNIHYSNLKIK</sequence>
<evidence type="ECO:0000313" key="1">
    <source>
        <dbReference type="EMBL" id="QHT37806.1"/>
    </source>
</evidence>
<dbReference type="EMBL" id="MN738821">
    <property type="protein sequence ID" value="QHT37806.1"/>
    <property type="molecule type" value="Genomic_DNA"/>
</dbReference>
<name>A0A6C0F7K5_9ZZZZ</name>
<protein>
    <submittedName>
        <fullName evidence="1">Uncharacterized protein</fullName>
    </submittedName>
</protein>
<dbReference type="AlphaFoldDB" id="A0A6C0F7K5"/>
<reference evidence="1" key="1">
    <citation type="journal article" date="2020" name="Nature">
        <title>Giant virus diversity and host interactions through global metagenomics.</title>
        <authorList>
            <person name="Schulz F."/>
            <person name="Roux S."/>
            <person name="Paez-Espino D."/>
            <person name="Jungbluth S."/>
            <person name="Walsh D.A."/>
            <person name="Denef V.J."/>
            <person name="McMahon K.D."/>
            <person name="Konstantinidis K.T."/>
            <person name="Eloe-Fadrosh E.A."/>
            <person name="Kyrpides N.C."/>
            <person name="Woyke T."/>
        </authorList>
    </citation>
    <scope>NUCLEOTIDE SEQUENCE</scope>
    <source>
        <strain evidence="1">GVMAG-S-ERX556049-19</strain>
    </source>
</reference>